<accession>A0AAE0NW54</accession>
<keyword evidence="3" id="KW-1185">Reference proteome</keyword>
<reference evidence="2" key="1">
    <citation type="journal article" date="2023" name="Mol. Phylogenet. Evol.">
        <title>Genome-scale phylogeny and comparative genomics of the fungal order Sordariales.</title>
        <authorList>
            <person name="Hensen N."/>
            <person name="Bonometti L."/>
            <person name="Westerberg I."/>
            <person name="Brannstrom I.O."/>
            <person name="Guillou S."/>
            <person name="Cros-Aarteil S."/>
            <person name="Calhoun S."/>
            <person name="Haridas S."/>
            <person name="Kuo A."/>
            <person name="Mondo S."/>
            <person name="Pangilinan J."/>
            <person name="Riley R."/>
            <person name="LaButti K."/>
            <person name="Andreopoulos B."/>
            <person name="Lipzen A."/>
            <person name="Chen C."/>
            <person name="Yan M."/>
            <person name="Daum C."/>
            <person name="Ng V."/>
            <person name="Clum A."/>
            <person name="Steindorff A."/>
            <person name="Ohm R.A."/>
            <person name="Martin F."/>
            <person name="Silar P."/>
            <person name="Natvig D.O."/>
            <person name="Lalanne C."/>
            <person name="Gautier V."/>
            <person name="Ament-Velasquez S.L."/>
            <person name="Kruys A."/>
            <person name="Hutchinson M.I."/>
            <person name="Powell A.J."/>
            <person name="Barry K."/>
            <person name="Miller A.N."/>
            <person name="Grigoriev I.V."/>
            <person name="Debuchy R."/>
            <person name="Gladieux P."/>
            <person name="Hiltunen Thoren M."/>
            <person name="Johannesson H."/>
        </authorList>
    </citation>
    <scope>NUCLEOTIDE SEQUENCE</scope>
    <source>
        <strain evidence="2">FGSC 1904</strain>
    </source>
</reference>
<comment type="caution">
    <text evidence="2">The sequence shown here is derived from an EMBL/GenBank/DDBJ whole genome shotgun (WGS) entry which is preliminary data.</text>
</comment>
<gene>
    <name evidence="2" type="ORF">B0T20DRAFT_86753</name>
</gene>
<proteinExistence type="predicted"/>
<dbReference type="PANTHER" id="PTHR33112:SF12">
    <property type="entry name" value="HETEROKARYON INCOMPATIBILITY DOMAIN-CONTAINING PROTEIN"/>
    <property type="match status" value="1"/>
</dbReference>
<dbReference type="InterPro" id="IPR010730">
    <property type="entry name" value="HET"/>
</dbReference>
<dbReference type="Proteomes" id="UP001281003">
    <property type="component" value="Unassembled WGS sequence"/>
</dbReference>
<evidence type="ECO:0000313" key="2">
    <source>
        <dbReference type="EMBL" id="KAK3388843.1"/>
    </source>
</evidence>
<feature type="domain" description="Heterokaryon incompatibility" evidence="1">
    <location>
        <begin position="54"/>
        <end position="203"/>
    </location>
</feature>
<sequence>MDDALFKQWRELCDAKHGQKCCMQRNINLGVSPSWLIDVFEMRLVSGEGHVKDYMALSYVWGKIEMLKTTKENLTFLQESVSLVRLRAQIPWTIRNAIHVARKSEIKYLWVDSLCIVQDDEANLHHQLRIMASIYENASVTIIAADGENANSGIRGIRHGAYSLPRKSLPFFDLPDYISITFSGDQAGLDNSTWAKRAWTLQEFIFSPRKLIFYQGTLHSTVALQNMSVPRTGYQPVSAILESPLSGASLEVVLGQRFGIRLRSTITDT</sequence>
<dbReference type="AlphaFoldDB" id="A0AAE0NW54"/>
<evidence type="ECO:0000313" key="3">
    <source>
        <dbReference type="Proteomes" id="UP001281003"/>
    </source>
</evidence>
<evidence type="ECO:0000259" key="1">
    <source>
        <dbReference type="Pfam" id="PF06985"/>
    </source>
</evidence>
<protein>
    <submittedName>
        <fullName evidence="2">Heterokaryon incompatibility protein-domain-containing protein</fullName>
    </submittedName>
</protein>
<name>A0AAE0NW54_SORBR</name>
<dbReference type="EMBL" id="JAUTDP010000014">
    <property type="protein sequence ID" value="KAK3388843.1"/>
    <property type="molecule type" value="Genomic_DNA"/>
</dbReference>
<dbReference type="PANTHER" id="PTHR33112">
    <property type="entry name" value="DOMAIN PROTEIN, PUTATIVE-RELATED"/>
    <property type="match status" value="1"/>
</dbReference>
<reference evidence="2" key="2">
    <citation type="submission" date="2023-07" db="EMBL/GenBank/DDBJ databases">
        <authorList>
            <consortium name="Lawrence Berkeley National Laboratory"/>
            <person name="Haridas S."/>
            <person name="Hensen N."/>
            <person name="Bonometti L."/>
            <person name="Westerberg I."/>
            <person name="Brannstrom I.O."/>
            <person name="Guillou S."/>
            <person name="Cros-Aarteil S."/>
            <person name="Calhoun S."/>
            <person name="Kuo A."/>
            <person name="Mondo S."/>
            <person name="Pangilinan J."/>
            <person name="Riley R."/>
            <person name="LaButti K."/>
            <person name="Andreopoulos B."/>
            <person name="Lipzen A."/>
            <person name="Chen C."/>
            <person name="Yanf M."/>
            <person name="Daum C."/>
            <person name="Ng V."/>
            <person name="Clum A."/>
            <person name="Steindorff A."/>
            <person name="Ohm R."/>
            <person name="Martin F."/>
            <person name="Silar P."/>
            <person name="Natvig D."/>
            <person name="Lalanne C."/>
            <person name="Gautier V."/>
            <person name="Ament-velasquez S.L."/>
            <person name="Kruys A."/>
            <person name="Hutchinson M.I."/>
            <person name="Powell A.J."/>
            <person name="Barry K."/>
            <person name="Miller A.N."/>
            <person name="Grigoriev I.V."/>
            <person name="Debuchy R."/>
            <person name="Gladieux P."/>
            <person name="Thoren M.H."/>
            <person name="Johannesson H."/>
        </authorList>
    </citation>
    <scope>NUCLEOTIDE SEQUENCE</scope>
    <source>
        <strain evidence="2">FGSC 1904</strain>
    </source>
</reference>
<organism evidence="2 3">
    <name type="scientific">Sordaria brevicollis</name>
    <dbReference type="NCBI Taxonomy" id="83679"/>
    <lineage>
        <taxon>Eukaryota</taxon>
        <taxon>Fungi</taxon>
        <taxon>Dikarya</taxon>
        <taxon>Ascomycota</taxon>
        <taxon>Pezizomycotina</taxon>
        <taxon>Sordariomycetes</taxon>
        <taxon>Sordariomycetidae</taxon>
        <taxon>Sordariales</taxon>
        <taxon>Sordariaceae</taxon>
        <taxon>Sordaria</taxon>
    </lineage>
</organism>
<dbReference type="Pfam" id="PF06985">
    <property type="entry name" value="HET"/>
    <property type="match status" value="1"/>
</dbReference>